<dbReference type="FunCoup" id="A0A2P5CZ24">
    <property type="interactions" value="55"/>
</dbReference>
<dbReference type="CDD" id="cd15801">
    <property type="entry name" value="PMEI-like_1"/>
    <property type="match status" value="1"/>
</dbReference>
<dbReference type="SUPFAM" id="SSF101148">
    <property type="entry name" value="Plant invertase/pectin methylesterase inhibitor"/>
    <property type="match status" value="1"/>
</dbReference>
<evidence type="ECO:0000256" key="4">
    <source>
        <dbReference type="SAM" id="SignalP"/>
    </source>
</evidence>
<evidence type="ECO:0000256" key="3">
    <source>
        <dbReference type="ARBA" id="ARBA00038471"/>
    </source>
</evidence>
<dbReference type="Proteomes" id="UP000237000">
    <property type="component" value="Unassembled WGS sequence"/>
</dbReference>
<dbReference type="Gene3D" id="1.20.140.40">
    <property type="entry name" value="Invertase/pectin methylesterase inhibitor family protein"/>
    <property type="match status" value="1"/>
</dbReference>
<keyword evidence="7" id="KW-1185">Reference proteome</keyword>
<comment type="similarity">
    <text evidence="3">Belongs to the PMEI family.</text>
</comment>
<name>A0A2P5CZ24_TREOI</name>
<dbReference type="InterPro" id="IPR052421">
    <property type="entry name" value="PCW_Enzyme_Inhibitor"/>
</dbReference>
<dbReference type="OrthoDB" id="841681at2759"/>
<sequence>MEYYVNTFFLLILATIFLSYSPQHTVAHQDNKNRTITALLSTACKHAEHKDFCVSMLVSDPNIHDADLKGLGLIALRQASSNASDISEYVKTLLNDSSLDPAVQDGVSECLEHYLDAAEQLDDSVAALLADAHKDVDAWVGVALTDSISCDAALSEGHESVLGGKNEVFRQLCDNALAINKVLSDHKN</sequence>
<dbReference type="Pfam" id="PF04043">
    <property type="entry name" value="PMEI"/>
    <property type="match status" value="1"/>
</dbReference>
<evidence type="ECO:0000259" key="5">
    <source>
        <dbReference type="SMART" id="SM00856"/>
    </source>
</evidence>
<evidence type="ECO:0000313" key="6">
    <source>
        <dbReference type="EMBL" id="PON66300.1"/>
    </source>
</evidence>
<feature type="domain" description="Pectinesterase inhibitor" evidence="5">
    <location>
        <begin position="35"/>
        <end position="179"/>
    </location>
</feature>
<protein>
    <submittedName>
        <fullName evidence="6">Pectinesterase inhibitor domain containing protein</fullName>
    </submittedName>
</protein>
<dbReference type="SMART" id="SM00856">
    <property type="entry name" value="PMEI"/>
    <property type="match status" value="1"/>
</dbReference>
<dbReference type="STRING" id="63057.A0A2P5CZ24"/>
<dbReference type="GO" id="GO:0004857">
    <property type="term" value="F:enzyme inhibitor activity"/>
    <property type="evidence" value="ECO:0007669"/>
    <property type="project" value="InterPro"/>
</dbReference>
<keyword evidence="1 4" id="KW-0732">Signal</keyword>
<organism evidence="6 7">
    <name type="scientific">Trema orientale</name>
    <name type="common">Charcoal tree</name>
    <name type="synonym">Celtis orientalis</name>
    <dbReference type="NCBI Taxonomy" id="63057"/>
    <lineage>
        <taxon>Eukaryota</taxon>
        <taxon>Viridiplantae</taxon>
        <taxon>Streptophyta</taxon>
        <taxon>Embryophyta</taxon>
        <taxon>Tracheophyta</taxon>
        <taxon>Spermatophyta</taxon>
        <taxon>Magnoliopsida</taxon>
        <taxon>eudicotyledons</taxon>
        <taxon>Gunneridae</taxon>
        <taxon>Pentapetalae</taxon>
        <taxon>rosids</taxon>
        <taxon>fabids</taxon>
        <taxon>Rosales</taxon>
        <taxon>Cannabaceae</taxon>
        <taxon>Trema</taxon>
    </lineage>
</organism>
<dbReference type="InParanoid" id="A0A2P5CZ24"/>
<reference evidence="7" key="1">
    <citation type="submission" date="2016-06" db="EMBL/GenBank/DDBJ databases">
        <title>Parallel loss of symbiosis genes in relatives of nitrogen-fixing non-legume Parasponia.</title>
        <authorList>
            <person name="Van Velzen R."/>
            <person name="Holmer R."/>
            <person name="Bu F."/>
            <person name="Rutten L."/>
            <person name="Van Zeijl A."/>
            <person name="Liu W."/>
            <person name="Santuari L."/>
            <person name="Cao Q."/>
            <person name="Sharma T."/>
            <person name="Shen D."/>
            <person name="Roswanjaya Y."/>
            <person name="Wardhani T."/>
            <person name="Kalhor M.S."/>
            <person name="Jansen J."/>
            <person name="Van den Hoogen J."/>
            <person name="Gungor B."/>
            <person name="Hartog M."/>
            <person name="Hontelez J."/>
            <person name="Verver J."/>
            <person name="Yang W.-C."/>
            <person name="Schijlen E."/>
            <person name="Repin R."/>
            <person name="Schilthuizen M."/>
            <person name="Schranz E."/>
            <person name="Heidstra R."/>
            <person name="Miyata K."/>
            <person name="Fedorova E."/>
            <person name="Kohlen W."/>
            <person name="Bisseling T."/>
            <person name="Smit S."/>
            <person name="Geurts R."/>
        </authorList>
    </citation>
    <scope>NUCLEOTIDE SEQUENCE [LARGE SCALE GENOMIC DNA]</scope>
    <source>
        <strain evidence="7">cv. RG33-2</strain>
    </source>
</reference>
<proteinExistence type="inferred from homology"/>
<dbReference type="InterPro" id="IPR035513">
    <property type="entry name" value="Invertase/methylesterase_inhib"/>
</dbReference>
<comment type="caution">
    <text evidence="6">The sequence shown here is derived from an EMBL/GenBank/DDBJ whole genome shotgun (WGS) entry which is preliminary data.</text>
</comment>
<evidence type="ECO:0000256" key="1">
    <source>
        <dbReference type="ARBA" id="ARBA00022729"/>
    </source>
</evidence>
<feature type="signal peptide" evidence="4">
    <location>
        <begin position="1"/>
        <end position="27"/>
    </location>
</feature>
<dbReference type="InterPro" id="IPR006501">
    <property type="entry name" value="Pectinesterase_inhib_dom"/>
</dbReference>
<feature type="chain" id="PRO_5015188850" evidence="4">
    <location>
        <begin position="28"/>
        <end position="188"/>
    </location>
</feature>
<accession>A0A2P5CZ24</accession>
<gene>
    <name evidence="6" type="ORF">TorRG33x02_268130</name>
</gene>
<evidence type="ECO:0000256" key="2">
    <source>
        <dbReference type="ARBA" id="ARBA00023157"/>
    </source>
</evidence>
<keyword evidence="2" id="KW-1015">Disulfide bond</keyword>
<evidence type="ECO:0000313" key="7">
    <source>
        <dbReference type="Proteomes" id="UP000237000"/>
    </source>
</evidence>
<dbReference type="PANTHER" id="PTHR36710">
    <property type="entry name" value="PECTINESTERASE INHIBITOR-LIKE"/>
    <property type="match status" value="1"/>
</dbReference>
<dbReference type="EMBL" id="JXTC01000313">
    <property type="protein sequence ID" value="PON66300.1"/>
    <property type="molecule type" value="Genomic_DNA"/>
</dbReference>
<dbReference type="PANTHER" id="PTHR36710:SF18">
    <property type="entry name" value="PECTINESTERASE INHIBITOR 5-RELATED"/>
    <property type="match status" value="1"/>
</dbReference>
<dbReference type="NCBIfam" id="TIGR01614">
    <property type="entry name" value="PME_inhib"/>
    <property type="match status" value="1"/>
</dbReference>
<dbReference type="AlphaFoldDB" id="A0A2P5CZ24"/>